<dbReference type="InterPro" id="IPR002563">
    <property type="entry name" value="Flavin_Rdtase-like_dom"/>
</dbReference>
<reference evidence="9" key="3">
    <citation type="submission" date="2018-11" db="EMBL/GenBank/DDBJ databases">
        <title>Proposal to divide the Flavobacteriaceae and reorganize its genera based on Amino Acid Identity values calculated from whole genome sequences.</title>
        <authorList>
            <person name="Nicholson A.C."/>
            <person name="Gulvik C.A."/>
            <person name="Whitney A.M."/>
            <person name="Humrighouse B.W."/>
            <person name="Bell M."/>
            <person name="Holmes B."/>
            <person name="Steigerwalt A."/>
            <person name="Villarma A."/>
            <person name="Sheth M."/>
            <person name="Batra D."/>
            <person name="Pryor J."/>
            <person name="Bernardet J.-F."/>
            <person name="Hugo C."/>
            <person name="Kampfer P."/>
            <person name="Newman J."/>
            <person name="Mcquiston J."/>
        </authorList>
    </citation>
    <scope>NUCLEOTIDE SEQUENCE [LARGE SCALE GENOMIC DNA]</scope>
    <source>
        <strain evidence="9">DSM 22165</strain>
    </source>
</reference>
<dbReference type="InterPro" id="IPR012349">
    <property type="entry name" value="Split_barrel_FMN-bd"/>
</dbReference>
<dbReference type="Gene3D" id="2.30.110.10">
    <property type="entry name" value="Electron Transport, Fmn-binding Protein, Chain A"/>
    <property type="match status" value="1"/>
</dbReference>
<feature type="domain" description="Flavin reductase like" evidence="5">
    <location>
        <begin position="33"/>
        <end position="166"/>
    </location>
</feature>
<dbReference type="GO" id="GO:0016646">
    <property type="term" value="F:oxidoreductase activity, acting on the CH-NH group of donors, NAD or NADP as acceptor"/>
    <property type="evidence" value="ECO:0007669"/>
    <property type="project" value="UniProtKB-ARBA"/>
</dbReference>
<evidence type="ECO:0000256" key="1">
    <source>
        <dbReference type="ARBA" id="ARBA00001917"/>
    </source>
</evidence>
<accession>A0A1H6L149</accession>
<comment type="cofactor">
    <cofactor evidence="1">
        <name>FMN</name>
        <dbReference type="ChEBI" id="CHEBI:58210"/>
    </cofactor>
</comment>
<dbReference type="RefSeq" id="WP_089770438.1">
    <property type="nucleotide sequence ID" value="NZ_DALZAR010000016.1"/>
</dbReference>
<dbReference type="STRING" id="420404.SAMN05421793_1303"/>
<evidence type="ECO:0000313" key="6">
    <source>
        <dbReference type="EMBL" id="ROI14165.1"/>
    </source>
</evidence>
<dbReference type="Proteomes" id="UP000267623">
    <property type="component" value="Unassembled WGS sequence"/>
</dbReference>
<evidence type="ECO:0000259" key="5">
    <source>
        <dbReference type="Pfam" id="PF01613"/>
    </source>
</evidence>
<reference evidence="9" key="4">
    <citation type="submission" date="2018-11" db="EMBL/GenBank/DDBJ databases">
        <title>Proposal to divide the Flavobacteriaceae and reorganize its genera based on Amino Acid Identity values calculated from whole genome sequences.</title>
        <authorList>
            <person name="Nicholson A.C."/>
            <person name="Gulvik C.A."/>
            <person name="Whitney A.M."/>
            <person name="Humrighouse B.W."/>
            <person name="Bell M."/>
            <person name="Holmes B."/>
            <person name="Steigerwalt A."/>
            <person name="Villarma A."/>
            <person name="Sheth M."/>
            <person name="Batra D."/>
            <person name="Pryor J."/>
            <person name="Bernardet J.-F."/>
            <person name="Hugo C."/>
            <person name="Kampfer P."/>
            <person name="Newman J."/>
            <person name="Mcquiston J.R."/>
        </authorList>
    </citation>
    <scope>NUCLEOTIDE SEQUENCE [LARGE SCALE GENOMIC DNA]</scope>
    <source>
        <strain evidence="9">DSM 22165</strain>
    </source>
</reference>
<organism evidence="7 8">
    <name type="scientific">Epilithonimonas hominis</name>
    <dbReference type="NCBI Taxonomy" id="420404"/>
    <lineage>
        <taxon>Bacteria</taxon>
        <taxon>Pseudomonadati</taxon>
        <taxon>Bacteroidota</taxon>
        <taxon>Flavobacteriia</taxon>
        <taxon>Flavobacteriales</taxon>
        <taxon>Weeksellaceae</taxon>
        <taxon>Chryseobacterium group</taxon>
        <taxon>Epilithonimonas</taxon>
    </lineage>
</organism>
<evidence type="ECO:0000313" key="7">
    <source>
        <dbReference type="EMBL" id="SEH77903.1"/>
    </source>
</evidence>
<keyword evidence="2" id="KW-0285">Flavoprotein</keyword>
<dbReference type="PANTHER" id="PTHR33798:SF5">
    <property type="entry name" value="FLAVIN REDUCTASE LIKE DOMAIN-CONTAINING PROTEIN"/>
    <property type="match status" value="1"/>
</dbReference>
<dbReference type="GO" id="GO:0010181">
    <property type="term" value="F:FMN binding"/>
    <property type="evidence" value="ECO:0007669"/>
    <property type="project" value="InterPro"/>
</dbReference>
<evidence type="ECO:0000256" key="2">
    <source>
        <dbReference type="ARBA" id="ARBA00022630"/>
    </source>
</evidence>
<dbReference type="Pfam" id="PF01613">
    <property type="entry name" value="Flavin_Reduct"/>
    <property type="match status" value="1"/>
</dbReference>
<evidence type="ECO:0000313" key="9">
    <source>
        <dbReference type="Proteomes" id="UP000267623"/>
    </source>
</evidence>
<dbReference type="EMBL" id="RJTU01000034">
    <property type="protein sequence ID" value="ROI14165.1"/>
    <property type="molecule type" value="Genomic_DNA"/>
</dbReference>
<reference evidence="7" key="1">
    <citation type="submission" date="2016-10" db="EMBL/GenBank/DDBJ databases">
        <authorList>
            <person name="de Groot N.N."/>
        </authorList>
    </citation>
    <scope>NUCLEOTIDE SEQUENCE [LARGE SCALE GENOMIC DNA]</scope>
    <source>
        <strain evidence="7">DSM 19326</strain>
    </source>
</reference>
<dbReference type="PANTHER" id="PTHR33798">
    <property type="entry name" value="FLAVOPROTEIN OXYGENASE"/>
    <property type="match status" value="1"/>
</dbReference>
<evidence type="ECO:0000256" key="3">
    <source>
        <dbReference type="ARBA" id="ARBA00022643"/>
    </source>
</evidence>
<gene>
    <name evidence="6" type="ORF">EGH73_05350</name>
    <name evidence="7" type="ORF">SAMN05421793_1303</name>
</gene>
<comment type="similarity">
    <text evidence="4">Belongs to the flavoredoxin family.</text>
</comment>
<reference evidence="8" key="2">
    <citation type="submission" date="2016-10" db="EMBL/GenBank/DDBJ databases">
        <authorList>
            <person name="Varghese N."/>
            <person name="Submissions S."/>
        </authorList>
    </citation>
    <scope>NUCLEOTIDE SEQUENCE [LARGE SCALE GENOMIC DNA]</scope>
    <source>
        <strain evidence="8">DSM 19326</strain>
    </source>
</reference>
<dbReference type="Proteomes" id="UP000198555">
    <property type="component" value="Unassembled WGS sequence"/>
</dbReference>
<evidence type="ECO:0000313" key="8">
    <source>
        <dbReference type="Proteomes" id="UP000198555"/>
    </source>
</evidence>
<keyword evidence="8" id="KW-1185">Reference proteome</keyword>
<keyword evidence="3" id="KW-0288">FMN</keyword>
<proteinExistence type="inferred from homology"/>
<evidence type="ECO:0000256" key="4">
    <source>
        <dbReference type="ARBA" id="ARBA00038054"/>
    </source>
</evidence>
<dbReference type="SUPFAM" id="SSF50475">
    <property type="entry name" value="FMN-binding split barrel"/>
    <property type="match status" value="1"/>
</dbReference>
<dbReference type="AlphaFoldDB" id="A0A1H6L149"/>
<dbReference type="EMBL" id="FNWX01000030">
    <property type="protein sequence ID" value="SEH77903.1"/>
    <property type="molecule type" value="Genomic_DNA"/>
</dbReference>
<protein>
    <submittedName>
        <fullName evidence="6">Flavin oxidoreductase</fullName>
    </submittedName>
    <submittedName>
        <fullName evidence="7">NADH-FMN oxidoreductase RutF, flavin reductase (DIM6/NTAB) family</fullName>
    </submittedName>
</protein>
<name>A0A1H6L149_9FLAO</name>
<sequence length="204" mass="23004">MLLHLDNYQIGNLEDRKRIALINSLSGFKSLNLIGTINNQGQTNLAIFNSVVHIGANPPLMGFISRPDSVEKHTIENIRQTFYYTINHVNINIFEQAHQTSARYKRDESEFVVTGLTPEYKNNFPVPFVSESNIQIGLELQEIISVKTNNTLLVVGEIKHLFFPNDIWEDSGVLDIEKAGSVTGSSLDGYHSTQLITRLKYSKP</sequence>